<evidence type="ECO:0000313" key="2">
    <source>
        <dbReference type="Proteomes" id="UP000176424"/>
    </source>
</evidence>
<protein>
    <submittedName>
        <fullName evidence="1">Uncharacterized protein</fullName>
    </submittedName>
</protein>
<reference evidence="1 2" key="1">
    <citation type="journal article" date="2016" name="Nat. Commun.">
        <title>Thousands of microbial genomes shed light on interconnected biogeochemical processes in an aquifer system.</title>
        <authorList>
            <person name="Anantharaman K."/>
            <person name="Brown C.T."/>
            <person name="Hug L.A."/>
            <person name="Sharon I."/>
            <person name="Castelle C.J."/>
            <person name="Probst A.J."/>
            <person name="Thomas B.C."/>
            <person name="Singh A."/>
            <person name="Wilkins M.J."/>
            <person name="Karaoz U."/>
            <person name="Brodie E.L."/>
            <person name="Williams K.H."/>
            <person name="Hubbard S.S."/>
            <person name="Banfield J.F."/>
        </authorList>
    </citation>
    <scope>NUCLEOTIDE SEQUENCE [LARGE SCALE GENOMIC DNA]</scope>
</reference>
<organism evidence="1 2">
    <name type="scientific">Candidatus Amesbacteria bacterium RIFOXYB1_FULL_44_23</name>
    <dbReference type="NCBI Taxonomy" id="1797263"/>
    <lineage>
        <taxon>Bacteria</taxon>
        <taxon>Candidatus Amesiibacteriota</taxon>
    </lineage>
</organism>
<dbReference type="Proteomes" id="UP000176424">
    <property type="component" value="Unassembled WGS sequence"/>
</dbReference>
<comment type="caution">
    <text evidence="1">The sequence shown here is derived from an EMBL/GenBank/DDBJ whole genome shotgun (WGS) entry which is preliminary data.</text>
</comment>
<proteinExistence type="predicted"/>
<evidence type="ECO:0000313" key="1">
    <source>
        <dbReference type="EMBL" id="OGD08979.1"/>
    </source>
</evidence>
<sequence length="146" mass="16733">MEGQLPPQEIREEISHTIRAADDIIAGNYASDYPSKESLDPREGFVGPILDLNDETLNPREIAEVEAWIERKLGAKPDNAPIKTRYISPDEVTKVVVYNVPLGQEGDKWFISRWQNEGEKPSYVLWSEEMYEEQLEFGYTEIEGES</sequence>
<dbReference type="EMBL" id="MEXR01000043">
    <property type="protein sequence ID" value="OGD08979.1"/>
    <property type="molecule type" value="Genomic_DNA"/>
</dbReference>
<gene>
    <name evidence="1" type="ORF">A2397_05795</name>
</gene>
<accession>A0A1F4ZR96</accession>
<dbReference type="AlphaFoldDB" id="A0A1F4ZR96"/>
<name>A0A1F4ZR96_9BACT</name>